<reference evidence="3 4" key="1">
    <citation type="submission" date="2023-06" db="EMBL/GenBank/DDBJ databases">
        <title>Sporosarcina sp. nov., isolated from Korean tranditional fermented seafood 'Jeotgal'.</title>
        <authorList>
            <person name="Yang A.I."/>
            <person name="Shin N.-R."/>
        </authorList>
    </citation>
    <scope>NUCLEOTIDE SEQUENCE [LARGE SCALE GENOMIC DNA]</scope>
    <source>
        <strain evidence="3 4">T2O-4</strain>
    </source>
</reference>
<dbReference type="PANTHER" id="PTHR43022:SF1">
    <property type="entry name" value="PROTEIN SMF"/>
    <property type="match status" value="1"/>
</dbReference>
<organism evidence="3 4">
    <name type="scientific">Sporosarcina oncorhynchi</name>
    <dbReference type="NCBI Taxonomy" id="3056444"/>
    <lineage>
        <taxon>Bacteria</taxon>
        <taxon>Bacillati</taxon>
        <taxon>Bacillota</taxon>
        <taxon>Bacilli</taxon>
        <taxon>Bacillales</taxon>
        <taxon>Caryophanaceae</taxon>
        <taxon>Sporosarcina</taxon>
    </lineage>
</organism>
<dbReference type="EMBL" id="CP129118">
    <property type="protein sequence ID" value="WOV86131.1"/>
    <property type="molecule type" value="Genomic_DNA"/>
</dbReference>
<dbReference type="InterPro" id="IPR057666">
    <property type="entry name" value="DrpA_SLOG"/>
</dbReference>
<dbReference type="SUPFAM" id="SSF102405">
    <property type="entry name" value="MCP/YpsA-like"/>
    <property type="match status" value="1"/>
</dbReference>
<gene>
    <name evidence="3" type="primary">dprA</name>
    <name evidence="3" type="ORF">QWT69_09205</name>
</gene>
<accession>A0ABZ0L0U6</accession>
<name>A0ABZ0L0U6_9BACL</name>
<evidence type="ECO:0000313" key="3">
    <source>
        <dbReference type="EMBL" id="WOV86131.1"/>
    </source>
</evidence>
<evidence type="ECO:0000256" key="1">
    <source>
        <dbReference type="ARBA" id="ARBA00006525"/>
    </source>
</evidence>
<protein>
    <submittedName>
        <fullName evidence="3">DNA-processing protein DprA</fullName>
    </submittedName>
</protein>
<comment type="similarity">
    <text evidence="1">Belongs to the DprA/Smf family.</text>
</comment>
<dbReference type="InterPro" id="IPR003488">
    <property type="entry name" value="DprA"/>
</dbReference>
<evidence type="ECO:0000259" key="2">
    <source>
        <dbReference type="Pfam" id="PF02481"/>
    </source>
</evidence>
<keyword evidence="4" id="KW-1185">Reference proteome</keyword>
<dbReference type="Gene3D" id="3.40.50.450">
    <property type="match status" value="1"/>
</dbReference>
<sequence>MNLTDIDKRLLVLHYVFPVPFNKLEKMLQNDPELQNLFRHTNLELARVLKISATKAIQLNEQLKHHEKTPFTHLYNQENIIPIPITHHDYPQMLKWLIDPPTVLYVKGDNSILKASAKIAIIGSRKAGAYTKEALSFIVPPLIDQNMVIVSGLAKGADTMAHESAISYGGKTIAVLGHGLFHLYPRENVKLAETIGKEHLLLTEYPPYVRPAKWTFPMRNRIISGLSDSLIITESEEKSGTMSTVDHALEHGKTVYAVPGAITSPLSIGPNKLIEQGAKPIWNGFQAVENILIYE</sequence>
<dbReference type="NCBIfam" id="TIGR00732">
    <property type="entry name" value="dprA"/>
    <property type="match status" value="1"/>
</dbReference>
<dbReference type="PANTHER" id="PTHR43022">
    <property type="entry name" value="PROTEIN SMF"/>
    <property type="match status" value="1"/>
</dbReference>
<dbReference type="Pfam" id="PF02481">
    <property type="entry name" value="DNA_processg_A"/>
    <property type="match status" value="1"/>
</dbReference>
<feature type="domain" description="Smf/DprA SLOG" evidence="2">
    <location>
        <begin position="85"/>
        <end position="289"/>
    </location>
</feature>
<evidence type="ECO:0000313" key="4">
    <source>
        <dbReference type="Proteomes" id="UP001303902"/>
    </source>
</evidence>
<proteinExistence type="inferred from homology"/>
<dbReference type="Proteomes" id="UP001303902">
    <property type="component" value="Chromosome"/>
</dbReference>
<dbReference type="RefSeq" id="WP_317964999.1">
    <property type="nucleotide sequence ID" value="NZ_CP129118.1"/>
</dbReference>